<dbReference type="AlphaFoldDB" id="A0A2X0NUU0"/>
<dbReference type="Proteomes" id="UP000249464">
    <property type="component" value="Unassembled WGS sequence"/>
</dbReference>
<reference evidence="2 3" key="1">
    <citation type="submission" date="2016-11" db="EMBL/GenBank/DDBJ databases">
        <authorList>
            <person name="Jaros S."/>
            <person name="Januszkiewicz K."/>
            <person name="Wedrychowicz H."/>
        </authorList>
    </citation>
    <scope>NUCLEOTIDE SEQUENCE [LARGE SCALE GENOMIC DNA]</scope>
</reference>
<organism evidence="2 3">
    <name type="scientific">Microbotryum silenes-dioicae</name>
    <dbReference type="NCBI Taxonomy" id="796604"/>
    <lineage>
        <taxon>Eukaryota</taxon>
        <taxon>Fungi</taxon>
        <taxon>Dikarya</taxon>
        <taxon>Basidiomycota</taxon>
        <taxon>Pucciniomycotina</taxon>
        <taxon>Microbotryomycetes</taxon>
        <taxon>Microbotryales</taxon>
        <taxon>Microbotryaceae</taxon>
        <taxon>Microbotryum</taxon>
    </lineage>
</organism>
<dbReference type="EMBL" id="FQNC01000012">
    <property type="protein sequence ID" value="SGY14499.1"/>
    <property type="molecule type" value="Genomic_DNA"/>
</dbReference>
<gene>
    <name evidence="2" type="primary">BQ5605_C010g06206</name>
    <name evidence="2" type="ORF">BQ5605_C010G06206</name>
</gene>
<evidence type="ECO:0000313" key="2">
    <source>
        <dbReference type="EMBL" id="SGY14499.1"/>
    </source>
</evidence>
<evidence type="ECO:0000313" key="3">
    <source>
        <dbReference type="Proteomes" id="UP000249464"/>
    </source>
</evidence>
<feature type="compositionally biased region" description="Basic and acidic residues" evidence="1">
    <location>
        <begin position="1"/>
        <end position="10"/>
    </location>
</feature>
<evidence type="ECO:0000256" key="1">
    <source>
        <dbReference type="SAM" id="MobiDB-lite"/>
    </source>
</evidence>
<proteinExistence type="predicted"/>
<accession>A0A2X0NUU0</accession>
<sequence length="103" mass="11012">MAEQGAEKPVRQAQKGAGSVRTKRKNTCGCWQDGTASGETWAGSATSIEKAGTPGGGLGLRCAWVGIVTRDMTVAGCRTLGLLWPDKRTRRGHERNVKRRDTG</sequence>
<protein>
    <submittedName>
        <fullName evidence="2">BQ5605_C010g06206 protein</fullName>
    </submittedName>
</protein>
<name>A0A2X0NUU0_9BASI</name>
<feature type="region of interest" description="Disordered" evidence="1">
    <location>
        <begin position="1"/>
        <end position="25"/>
    </location>
</feature>
<keyword evidence="3" id="KW-1185">Reference proteome</keyword>